<name>A0AAF3EVY5_9BILA</name>
<dbReference type="Gene3D" id="3.30.930.10">
    <property type="entry name" value="Bira Bifunctional Protein, Domain 2"/>
    <property type="match status" value="1"/>
</dbReference>
<dbReference type="AlphaFoldDB" id="A0AAF3EVY5"/>
<accession>A0AAF3EVY5</accession>
<keyword evidence="1" id="KW-1185">Reference proteome</keyword>
<evidence type="ECO:0000313" key="1">
    <source>
        <dbReference type="Proteomes" id="UP000887575"/>
    </source>
</evidence>
<dbReference type="InterPro" id="IPR045864">
    <property type="entry name" value="aa-tRNA-synth_II/BPL/LPL"/>
</dbReference>
<dbReference type="Proteomes" id="UP000887575">
    <property type="component" value="Unassembled WGS sequence"/>
</dbReference>
<organism evidence="1 2">
    <name type="scientific">Mesorhabditis belari</name>
    <dbReference type="NCBI Taxonomy" id="2138241"/>
    <lineage>
        <taxon>Eukaryota</taxon>
        <taxon>Metazoa</taxon>
        <taxon>Ecdysozoa</taxon>
        <taxon>Nematoda</taxon>
        <taxon>Chromadorea</taxon>
        <taxon>Rhabditida</taxon>
        <taxon>Rhabditina</taxon>
        <taxon>Rhabditomorpha</taxon>
        <taxon>Rhabditoidea</taxon>
        <taxon>Rhabditidae</taxon>
        <taxon>Mesorhabditinae</taxon>
        <taxon>Mesorhabditis</taxon>
    </lineage>
</organism>
<proteinExistence type="predicted"/>
<sequence>MRMSRLHFMKNLVARFCPVGNLHVIDPQVDLKHIFANPALLQRDLAARELNIDASKVQTAYEEWWKLYEQFNRLEQKDAKTAAYEAKKEMKLSYEGLLDALALPNKLSNETLKQRSIKKDPLGYHSNHFRYLAKQGLLSTNRTTETVNLIGYLPLMLKAIRKAVIDLFSEMIPISPPHLVRAALLEGCNVDLAAYSQFNEGKNTSDSKDSSFLVGHSLTTTLAPFIRTVFSKHTNCWPICLHSSGMAYFAKSNRLDLISCRQREQYVQLVMGTSKEEVQTRLMETVKTIERFLRHDLQLQIYRRNLSAPELMLSESSGVVVEDDDVQLIRSSFYGEYVSRRLNLQFTDGFLQLGFVTVDLYRVLAKIIDATIVGNDLPPILRSTIKKSRESTKNF</sequence>
<dbReference type="WBParaSite" id="MBELARI_LOCUS18368">
    <property type="protein sequence ID" value="MBELARI_LOCUS18368"/>
    <property type="gene ID" value="MBELARI_LOCUS18368"/>
</dbReference>
<protein>
    <submittedName>
        <fullName evidence="2">Uncharacterized protein</fullName>
    </submittedName>
</protein>
<reference evidence="2" key="1">
    <citation type="submission" date="2024-02" db="UniProtKB">
        <authorList>
            <consortium name="WormBaseParasite"/>
        </authorList>
    </citation>
    <scope>IDENTIFICATION</scope>
</reference>
<evidence type="ECO:0000313" key="2">
    <source>
        <dbReference type="WBParaSite" id="MBELARI_LOCUS18368"/>
    </source>
</evidence>